<name>A0AAU8NGP8_9BACL</name>
<dbReference type="Pfam" id="PF10368">
    <property type="entry name" value="YkyA"/>
    <property type="match status" value="1"/>
</dbReference>
<dbReference type="InterPro" id="IPR036785">
    <property type="entry name" value="YkyA-like_sf"/>
</dbReference>
<feature type="chain" id="PRO_5043874139" evidence="1">
    <location>
        <begin position="28"/>
        <end position="218"/>
    </location>
</feature>
<evidence type="ECO:0000256" key="1">
    <source>
        <dbReference type="SAM" id="SignalP"/>
    </source>
</evidence>
<reference evidence="2" key="1">
    <citation type="submission" date="2024-05" db="EMBL/GenBank/DDBJ databases">
        <title>Draft genome assemblies of 36 bacteria isolated from hibernating arctic ground squirrels.</title>
        <authorList>
            <person name="McKee H."/>
            <person name="Mullen L."/>
            <person name="Drown D.M."/>
            <person name="Duddleston K.N."/>
        </authorList>
    </citation>
    <scope>NUCLEOTIDE SEQUENCE</scope>
    <source>
        <strain evidence="2">AN1007</strain>
    </source>
</reference>
<dbReference type="InterPro" id="IPR019454">
    <property type="entry name" value="Lipoprot_YkyA-like"/>
</dbReference>
<evidence type="ECO:0000313" key="2">
    <source>
        <dbReference type="EMBL" id="XCP97112.1"/>
    </source>
</evidence>
<dbReference type="AlphaFoldDB" id="A0AAU8NGP8"/>
<dbReference type="RefSeq" id="WP_342551260.1">
    <property type="nucleotide sequence ID" value="NZ_CP159992.1"/>
</dbReference>
<accession>A0AAU8NGP8</accession>
<feature type="signal peptide" evidence="1">
    <location>
        <begin position="1"/>
        <end position="27"/>
    </location>
</feature>
<dbReference type="SUPFAM" id="SSF140423">
    <property type="entry name" value="MW0975(SA0943)-like"/>
    <property type="match status" value="1"/>
</dbReference>
<keyword evidence="1" id="KW-0732">Signal</keyword>
<dbReference type="Gene3D" id="1.20.120.570">
    <property type="entry name" value="YkyA-like"/>
    <property type="match status" value="1"/>
</dbReference>
<gene>
    <name evidence="2" type="ORF">ABXS70_10605</name>
</gene>
<sequence length="218" mass="24645">MNNISKKRTHAVLIIVLLLLLNGCGEPQEPAVNQINKLAQNSQATDKGLESLANHEQEDMKLYNVILSQGKEKNSNVTGFLDQAAAHIQARRTILEQIEKASLKADEQAKSLQQSLLKHSFEKEETLSLAGKALEQYESRNQTLQMFIEAYGLGLDAEEQVYGSMRERAKTDLKEIKLAIQKRNVLYDKLTEIQEKFNSLTQDFNSSQEQLIQLSREG</sequence>
<protein>
    <submittedName>
        <fullName evidence="2">YkyA family protein</fullName>
    </submittedName>
</protein>
<proteinExistence type="predicted"/>
<dbReference type="EMBL" id="CP159992">
    <property type="protein sequence ID" value="XCP97112.1"/>
    <property type="molecule type" value="Genomic_DNA"/>
</dbReference>
<organism evidence="2">
    <name type="scientific">Paenibacillus sp. AN1007</name>
    <dbReference type="NCBI Taxonomy" id="3151385"/>
    <lineage>
        <taxon>Bacteria</taxon>
        <taxon>Bacillati</taxon>
        <taxon>Bacillota</taxon>
        <taxon>Bacilli</taxon>
        <taxon>Bacillales</taxon>
        <taxon>Paenibacillaceae</taxon>
        <taxon>Paenibacillus</taxon>
    </lineage>
</organism>